<evidence type="ECO:0000313" key="2">
    <source>
        <dbReference type="Proteomes" id="UP001056120"/>
    </source>
</evidence>
<evidence type="ECO:0000313" key="1">
    <source>
        <dbReference type="EMBL" id="KAI3774737.1"/>
    </source>
</evidence>
<proteinExistence type="predicted"/>
<reference evidence="2" key="1">
    <citation type="journal article" date="2022" name="Mol. Ecol. Resour.">
        <title>The genomes of chicory, endive, great burdock and yacon provide insights into Asteraceae palaeo-polyploidization history and plant inulin production.</title>
        <authorList>
            <person name="Fan W."/>
            <person name="Wang S."/>
            <person name="Wang H."/>
            <person name="Wang A."/>
            <person name="Jiang F."/>
            <person name="Liu H."/>
            <person name="Zhao H."/>
            <person name="Xu D."/>
            <person name="Zhang Y."/>
        </authorList>
    </citation>
    <scope>NUCLEOTIDE SEQUENCE [LARGE SCALE GENOMIC DNA]</scope>
    <source>
        <strain evidence="2">cv. Yunnan</strain>
    </source>
</reference>
<dbReference type="EMBL" id="CM042033">
    <property type="protein sequence ID" value="KAI3774737.1"/>
    <property type="molecule type" value="Genomic_DNA"/>
</dbReference>
<keyword evidence="2" id="KW-1185">Reference proteome</keyword>
<name>A0ACB9FU40_9ASTR</name>
<reference evidence="1 2" key="2">
    <citation type="journal article" date="2022" name="Mol. Ecol. Resour.">
        <title>The genomes of chicory, endive, great burdock and yacon provide insights into Asteraceae paleo-polyploidization history and plant inulin production.</title>
        <authorList>
            <person name="Fan W."/>
            <person name="Wang S."/>
            <person name="Wang H."/>
            <person name="Wang A."/>
            <person name="Jiang F."/>
            <person name="Liu H."/>
            <person name="Zhao H."/>
            <person name="Xu D."/>
            <person name="Zhang Y."/>
        </authorList>
    </citation>
    <scope>NUCLEOTIDE SEQUENCE [LARGE SCALE GENOMIC DNA]</scope>
    <source>
        <strain evidence="2">cv. Yunnan</strain>
        <tissue evidence="1">Leaves</tissue>
    </source>
</reference>
<protein>
    <submittedName>
        <fullName evidence="1">Uncharacterized protein</fullName>
    </submittedName>
</protein>
<dbReference type="Proteomes" id="UP001056120">
    <property type="component" value="Linkage Group LG16"/>
</dbReference>
<comment type="caution">
    <text evidence="1">The sequence shown here is derived from an EMBL/GenBank/DDBJ whole genome shotgun (WGS) entry which is preliminary data.</text>
</comment>
<organism evidence="1 2">
    <name type="scientific">Smallanthus sonchifolius</name>
    <dbReference type="NCBI Taxonomy" id="185202"/>
    <lineage>
        <taxon>Eukaryota</taxon>
        <taxon>Viridiplantae</taxon>
        <taxon>Streptophyta</taxon>
        <taxon>Embryophyta</taxon>
        <taxon>Tracheophyta</taxon>
        <taxon>Spermatophyta</taxon>
        <taxon>Magnoliopsida</taxon>
        <taxon>eudicotyledons</taxon>
        <taxon>Gunneridae</taxon>
        <taxon>Pentapetalae</taxon>
        <taxon>asterids</taxon>
        <taxon>campanulids</taxon>
        <taxon>Asterales</taxon>
        <taxon>Asteraceae</taxon>
        <taxon>Asteroideae</taxon>
        <taxon>Heliantheae alliance</taxon>
        <taxon>Millerieae</taxon>
        <taxon>Smallanthus</taxon>
    </lineage>
</organism>
<sequence length="90" mass="10194">MHKTMDQIITQPEEQHTKRKDQTVTHLEEQPPHIFACFGVIIFFQSSSDQVVKGANVGEHPESSNTKGKAPQKLLCTKDDTKQSMQHAKH</sequence>
<accession>A0ACB9FU40</accession>
<gene>
    <name evidence="1" type="ORF">L1987_49298</name>
</gene>